<feature type="compositionally biased region" description="Polar residues" evidence="6">
    <location>
        <begin position="578"/>
        <end position="602"/>
    </location>
</feature>
<accession>A0A1F5LNY6</accession>
<feature type="compositionally biased region" description="Basic and acidic residues" evidence="6">
    <location>
        <begin position="510"/>
        <end position="522"/>
    </location>
</feature>
<evidence type="ECO:0000256" key="3">
    <source>
        <dbReference type="ARBA" id="ARBA00022692"/>
    </source>
</evidence>
<feature type="compositionally biased region" description="Polar residues" evidence="6">
    <location>
        <begin position="941"/>
        <end position="951"/>
    </location>
</feature>
<comment type="subcellular location">
    <subcellularLocation>
        <location evidence="1">Membrane</location>
        <topology evidence="1">Multi-pass membrane protein</topology>
    </subcellularLocation>
</comment>
<comment type="caution">
    <text evidence="8">The sequence shown here is derived from an EMBL/GenBank/DDBJ whole genome shotgun (WGS) entry which is preliminary data.</text>
</comment>
<dbReference type="GO" id="GO:0015095">
    <property type="term" value="F:magnesium ion transmembrane transporter activity"/>
    <property type="evidence" value="ECO:0007669"/>
    <property type="project" value="InterPro"/>
</dbReference>
<dbReference type="InterPro" id="IPR036259">
    <property type="entry name" value="MFS_trans_sf"/>
</dbReference>
<dbReference type="OrthoDB" id="29879at2759"/>
<dbReference type="InterPro" id="IPR044089">
    <property type="entry name" value="Alr1-like"/>
</dbReference>
<keyword evidence="3 7" id="KW-0812">Transmembrane</keyword>
<comment type="similarity">
    <text evidence="2">Belongs to the CorA metal ion transporter (MIT) (TC 1.A.35) family.</text>
</comment>
<dbReference type="SUPFAM" id="SSF143865">
    <property type="entry name" value="CorA soluble domain-like"/>
    <property type="match status" value="1"/>
</dbReference>
<dbReference type="PANTHER" id="PTHR21535:SF51">
    <property type="entry name" value="MANGANESE RESISTANCE PROTEIN MNR2"/>
    <property type="match status" value="1"/>
</dbReference>
<feature type="compositionally biased region" description="Polar residues" evidence="6">
    <location>
        <begin position="647"/>
        <end position="665"/>
    </location>
</feature>
<feature type="region of interest" description="Disordered" evidence="6">
    <location>
        <begin position="783"/>
        <end position="805"/>
    </location>
</feature>
<dbReference type="SUPFAM" id="SSF103473">
    <property type="entry name" value="MFS general substrate transporter"/>
    <property type="match status" value="1"/>
</dbReference>
<dbReference type="Gene3D" id="1.20.58.340">
    <property type="entry name" value="Magnesium transport protein CorA, transmembrane region"/>
    <property type="match status" value="2"/>
</dbReference>
<evidence type="ECO:0000256" key="6">
    <source>
        <dbReference type="SAM" id="MobiDB-lite"/>
    </source>
</evidence>
<feature type="compositionally biased region" description="Low complexity" evidence="6">
    <location>
        <begin position="741"/>
        <end position="758"/>
    </location>
</feature>
<dbReference type="SUPFAM" id="SSF144083">
    <property type="entry name" value="Magnesium transport protein CorA, transmembrane region"/>
    <property type="match status" value="1"/>
</dbReference>
<dbReference type="PANTHER" id="PTHR21535">
    <property type="entry name" value="MAGNESIUM AND COBALT TRANSPORT PROTEIN/MITOCHONDRIAL IMPORT INNER MEMBRANE TRANSLOCASE SUBUNIT TIM8"/>
    <property type="match status" value="1"/>
</dbReference>
<keyword evidence="5 7" id="KW-0472">Membrane</keyword>
<feature type="transmembrane region" description="Helical" evidence="7">
    <location>
        <begin position="79"/>
        <end position="97"/>
    </location>
</feature>
<feature type="region of interest" description="Disordered" evidence="6">
    <location>
        <begin position="736"/>
        <end position="759"/>
    </location>
</feature>
<evidence type="ECO:0000313" key="8">
    <source>
        <dbReference type="EMBL" id="OGE54932.1"/>
    </source>
</evidence>
<dbReference type="RefSeq" id="XP_022490362.1">
    <property type="nucleotide sequence ID" value="XM_022629568.1"/>
</dbReference>
<gene>
    <name evidence="8" type="ORF">PENARI_c005G01231</name>
</gene>
<evidence type="ECO:0008006" key="10">
    <source>
        <dbReference type="Google" id="ProtNLM"/>
    </source>
</evidence>
<dbReference type="STRING" id="1835702.A0A1F5LNY6"/>
<feature type="transmembrane region" description="Helical" evidence="7">
    <location>
        <begin position="1273"/>
        <end position="1296"/>
    </location>
</feature>
<feature type="compositionally biased region" description="Basic and acidic residues" evidence="6">
    <location>
        <begin position="530"/>
        <end position="539"/>
    </location>
</feature>
<keyword evidence="4 7" id="KW-1133">Transmembrane helix</keyword>
<feature type="compositionally biased region" description="Basic and acidic residues" evidence="6">
    <location>
        <begin position="789"/>
        <end position="799"/>
    </location>
</feature>
<feature type="transmembrane region" description="Helical" evidence="7">
    <location>
        <begin position="343"/>
        <end position="363"/>
    </location>
</feature>
<proteinExistence type="inferred from homology"/>
<feature type="transmembrane region" description="Helical" evidence="7">
    <location>
        <begin position="1308"/>
        <end position="1329"/>
    </location>
</feature>
<dbReference type="Gene3D" id="3.30.460.20">
    <property type="entry name" value="CorA soluble domain-like"/>
    <property type="match status" value="1"/>
</dbReference>
<dbReference type="FunFam" id="1.20.58.340:FF:000008">
    <property type="entry name" value="CorA family metal ion transporter"/>
    <property type="match status" value="1"/>
</dbReference>
<feature type="region of interest" description="Disordered" evidence="6">
    <location>
        <begin position="939"/>
        <end position="1010"/>
    </location>
</feature>
<evidence type="ECO:0000256" key="4">
    <source>
        <dbReference type="ARBA" id="ARBA00022989"/>
    </source>
</evidence>
<sequence length="1336" mass="149695">MYNRLIALSSFNYAFDNQGFAQTQAMDAFARKFGVYSTETNTWTLDTHWKSYFNGLPYLTFACGVIIGSLISAQFGRRWCMFIMSIYALATAIIVATSQTKEQILASRILNYIYIGMELSVVPVFQSEIAPTQVRGFMVGTYQLTIASPRWLLIRGRTEEARTNLQKLRQGTFTSDEIEEEFSLLQKGLEEEPEQGHFKELFSNVNRKRTAIVVGLNFFQQATGQAFASQYGTLYVKSLQTINSFNFNVINGFIGLCVIIVCLFLNDRVGRRPLLLVGAVVQTAALMTMGALGVHTPNCTEKSAIVAMLSLFMVGFNIGWAALTYVVTTEIPALRLRDNSQRIASVANVLTFFVVAFSMPYLMDSDYANLQSKALESNLLSRNTPWVTRSFCFERSGHPLDVFTAMDPPMTPTPGSAASRPPPTSHSSPKNRPQRSSDYPPSDNKASYSPMGGRAPGTGPIPVSEATPAGETRSEHPADSGAGKPSKSSKRRKNRNRKRRNRHQSFFTPSREEAHDSAEEHSGAGGGARDSMEADRPTSRDTSFFKLGRNLSTTSLESDALLDHRDQPMMRPRRDSRLASSLRPTSILSNVFRSNDGQSRSTPKAGRNQQHRDGDSDEEANDRTPLMRATSGHTSNTARYGADSRPNLFSSRARQPSVQTVSSGYSPRDNRSPLDSPAIERDYDVNNPPSIPGSPKLGPEMNYDDAVVTGADWDFSLARSLEMHRDSLNMNETLIDMDGNGAHPHSAPSSPGSPLLSPHQELRRRRTVALPAEEDVCFPTETISELGDEGTRQRDEAGERRRRRHRRWPDLSVLEEWSREEKEERNGDLRVKKINEPMLIEGRLRPQYKFWRREEDEAPYRFTYFNEEFPSTIHAQTISELVQPGGSFRELFIPNPPELEDSSDDEDSDGGSFMETAAATHSAYPVNTGPRIGVPVPEGQGHQTNVNPNMTGGTGQIPSEKKTSDLLAGNAPPVRVPSRLSVISEGHPDPHRDLSPAQSNLAPKPKPKRYGPRPTFWLDVLSPTDAEMRTIAKAFGIHALTAEDIMMQEAREKVELFRSYYFVNYRTFEQDINSEDYLEPVNMYVVVFREGVISFHFSQTPHPANVRRRVRQLMDYLILSSDWISYALIDDITDVFGPLIQAIEDEVDEIDEMIMQMHSSNKEASSNDSVLPSFAPGEMLRRVGECRKKVMGLYRLLSNKADVVKGFAKRCNEQWEVAPKSEIGLYLGDIQDHIMTMTGNLTHYETILSRAHSNYLAQINILMNERQEHTADVLGKLTVLGTIVLPMNIICGMWGMNVKVPGQEIDNLNWFWCITGGLFVFAFASVWIAKRVYKIV</sequence>
<dbReference type="CDD" id="cd12829">
    <property type="entry name" value="Alr1p-like"/>
    <property type="match status" value="1"/>
</dbReference>
<evidence type="ECO:0000313" key="9">
    <source>
        <dbReference type="Proteomes" id="UP000177622"/>
    </source>
</evidence>
<feature type="transmembrane region" description="Helical" evidence="7">
    <location>
        <begin position="55"/>
        <end position="72"/>
    </location>
</feature>
<evidence type="ECO:0000256" key="1">
    <source>
        <dbReference type="ARBA" id="ARBA00004141"/>
    </source>
</evidence>
<reference evidence="8 9" key="1">
    <citation type="journal article" date="2016" name="Sci. Rep.">
        <title>Penicillium arizonense, a new, genome sequenced fungal species, reveals a high chemical diversity in secreted metabolites.</title>
        <authorList>
            <person name="Grijseels S."/>
            <person name="Nielsen J.C."/>
            <person name="Randelovic M."/>
            <person name="Nielsen J."/>
            <person name="Nielsen K.F."/>
            <person name="Workman M."/>
            <person name="Frisvad J.C."/>
        </authorList>
    </citation>
    <scope>NUCLEOTIDE SEQUENCE [LARGE SCALE GENOMIC DNA]</scope>
    <source>
        <strain evidence="8 9">CBS 141311</strain>
    </source>
</reference>
<feature type="transmembrane region" description="Helical" evidence="7">
    <location>
        <begin position="245"/>
        <end position="266"/>
    </location>
</feature>
<feature type="compositionally biased region" description="Acidic residues" evidence="6">
    <location>
        <begin position="898"/>
        <end position="909"/>
    </location>
</feature>
<dbReference type="GeneID" id="34574302"/>
<dbReference type="InterPro" id="IPR002523">
    <property type="entry name" value="MgTranspt_CorA/ZnTranspt_ZntB"/>
</dbReference>
<dbReference type="GO" id="GO:0000329">
    <property type="term" value="C:fungal-type vacuole membrane"/>
    <property type="evidence" value="ECO:0007669"/>
    <property type="project" value="TreeGrafter"/>
</dbReference>
<evidence type="ECO:0000256" key="5">
    <source>
        <dbReference type="ARBA" id="ARBA00023136"/>
    </source>
</evidence>
<dbReference type="Pfam" id="PF00083">
    <property type="entry name" value="Sugar_tr"/>
    <property type="match status" value="2"/>
</dbReference>
<dbReference type="Proteomes" id="UP000177622">
    <property type="component" value="Unassembled WGS sequence"/>
</dbReference>
<evidence type="ECO:0000256" key="7">
    <source>
        <dbReference type="SAM" id="Phobius"/>
    </source>
</evidence>
<feature type="compositionally biased region" description="Basic and acidic residues" evidence="6">
    <location>
        <begin position="668"/>
        <end position="684"/>
    </location>
</feature>
<dbReference type="Pfam" id="PF01544">
    <property type="entry name" value="CorA"/>
    <property type="match status" value="1"/>
</dbReference>
<feature type="region of interest" description="Disordered" evidence="6">
    <location>
        <begin position="892"/>
        <end position="913"/>
    </location>
</feature>
<feature type="transmembrane region" description="Helical" evidence="7">
    <location>
        <begin position="304"/>
        <end position="323"/>
    </location>
</feature>
<dbReference type="FunFam" id="1.20.58.340:FF:000014">
    <property type="entry name" value="CorA family metal ion transporter"/>
    <property type="match status" value="1"/>
</dbReference>
<feature type="compositionally biased region" description="Basic residues" evidence="6">
    <location>
        <begin position="487"/>
        <end position="503"/>
    </location>
</feature>
<dbReference type="GO" id="GO:0010961">
    <property type="term" value="P:intracellular magnesium ion homeostasis"/>
    <property type="evidence" value="ECO:0007669"/>
    <property type="project" value="TreeGrafter"/>
</dbReference>
<feature type="compositionally biased region" description="Basic and acidic residues" evidence="6">
    <location>
        <begin position="561"/>
        <end position="577"/>
    </location>
</feature>
<protein>
    <recommendedName>
        <fullName evidence="10">Major facilitator superfamily (MFS) profile domain-containing protein</fullName>
    </recommendedName>
</protein>
<keyword evidence="9" id="KW-1185">Reference proteome</keyword>
<dbReference type="Gene3D" id="1.20.1250.20">
    <property type="entry name" value="MFS general substrate transporter like domains"/>
    <property type="match status" value="2"/>
</dbReference>
<feature type="transmembrane region" description="Helical" evidence="7">
    <location>
        <begin position="272"/>
        <end position="292"/>
    </location>
</feature>
<dbReference type="InterPro" id="IPR005828">
    <property type="entry name" value="MFS_sugar_transport-like"/>
</dbReference>
<feature type="region of interest" description="Disordered" evidence="6">
    <location>
        <begin position="403"/>
        <end position="699"/>
    </location>
</feature>
<dbReference type="EMBL" id="LXJU01000005">
    <property type="protein sequence ID" value="OGE54932.1"/>
    <property type="molecule type" value="Genomic_DNA"/>
</dbReference>
<evidence type="ECO:0000256" key="2">
    <source>
        <dbReference type="ARBA" id="ARBA00009765"/>
    </source>
</evidence>
<organism evidence="8 9">
    <name type="scientific">Penicillium arizonense</name>
    <dbReference type="NCBI Taxonomy" id="1835702"/>
    <lineage>
        <taxon>Eukaryota</taxon>
        <taxon>Fungi</taxon>
        <taxon>Dikarya</taxon>
        <taxon>Ascomycota</taxon>
        <taxon>Pezizomycotina</taxon>
        <taxon>Eurotiomycetes</taxon>
        <taxon>Eurotiomycetidae</taxon>
        <taxon>Eurotiales</taxon>
        <taxon>Aspergillaceae</taxon>
        <taxon>Penicillium</taxon>
    </lineage>
</organism>
<dbReference type="InterPro" id="IPR045863">
    <property type="entry name" value="CorA_TM1_TM2"/>
</dbReference>
<dbReference type="InterPro" id="IPR045861">
    <property type="entry name" value="CorA_cytoplasmic_dom"/>
</dbReference>
<name>A0A1F5LNY6_PENAI</name>
<feature type="compositionally biased region" description="Polar residues" evidence="6">
    <location>
        <begin position="425"/>
        <end position="447"/>
    </location>
</feature>